<dbReference type="PANTHER" id="PTHR30204:SF69">
    <property type="entry name" value="MERR-FAMILY TRANSCRIPTIONAL REGULATOR"/>
    <property type="match status" value="1"/>
</dbReference>
<evidence type="ECO:0000256" key="3">
    <source>
        <dbReference type="ARBA" id="ARBA00023125"/>
    </source>
</evidence>
<evidence type="ECO:0000313" key="6">
    <source>
        <dbReference type="EMBL" id="ORV64004.1"/>
    </source>
</evidence>
<keyword evidence="4" id="KW-0804">Transcription</keyword>
<name>A0A1X1V4K1_9MYCO</name>
<evidence type="ECO:0000256" key="1">
    <source>
        <dbReference type="ARBA" id="ARBA00022491"/>
    </source>
</evidence>
<comment type="caution">
    <text evidence="6">The sequence shown here is derived from an EMBL/GenBank/DDBJ whole genome shotgun (WGS) entry which is preliminary data.</text>
</comment>
<accession>A0A1X1V4K1</accession>
<dbReference type="PROSITE" id="PS50937">
    <property type="entry name" value="HTH_MERR_2"/>
    <property type="match status" value="1"/>
</dbReference>
<dbReference type="CDD" id="cd04785">
    <property type="entry name" value="HTH_CadR-PbrR-like"/>
    <property type="match status" value="1"/>
</dbReference>
<reference evidence="6 7" key="1">
    <citation type="submission" date="2016-01" db="EMBL/GenBank/DDBJ databases">
        <title>The new phylogeny of the genus Mycobacterium.</title>
        <authorList>
            <person name="Tarcisio F."/>
            <person name="Conor M."/>
            <person name="Antonella G."/>
            <person name="Elisabetta G."/>
            <person name="Giulia F.S."/>
            <person name="Sara T."/>
            <person name="Anna F."/>
            <person name="Clotilde B."/>
            <person name="Roberto B."/>
            <person name="Veronica D.S."/>
            <person name="Fabio R."/>
            <person name="Monica P."/>
            <person name="Olivier J."/>
            <person name="Enrico T."/>
            <person name="Nicola S."/>
        </authorList>
    </citation>
    <scope>NUCLEOTIDE SEQUENCE [LARGE SCALE GENOMIC DNA]</scope>
    <source>
        <strain evidence="6 7">DSM 45731</strain>
    </source>
</reference>
<dbReference type="AlphaFoldDB" id="A0A1X1V4K1"/>
<organism evidence="6 7">
    <name type="scientific">Mycobacterium fragae</name>
    <dbReference type="NCBI Taxonomy" id="1260918"/>
    <lineage>
        <taxon>Bacteria</taxon>
        <taxon>Bacillati</taxon>
        <taxon>Actinomycetota</taxon>
        <taxon>Actinomycetes</taxon>
        <taxon>Mycobacteriales</taxon>
        <taxon>Mycobacteriaceae</taxon>
        <taxon>Mycobacterium</taxon>
    </lineage>
</organism>
<dbReference type="SUPFAM" id="SSF46955">
    <property type="entry name" value="Putative DNA-binding domain"/>
    <property type="match status" value="1"/>
</dbReference>
<gene>
    <name evidence="6" type="ORF">AWC06_08250</name>
</gene>
<dbReference type="InterPro" id="IPR000551">
    <property type="entry name" value="MerR-type_HTH_dom"/>
</dbReference>
<dbReference type="InterPro" id="IPR047057">
    <property type="entry name" value="MerR_fam"/>
</dbReference>
<keyword evidence="7" id="KW-1185">Reference proteome</keyword>
<dbReference type="GO" id="GO:0003677">
    <property type="term" value="F:DNA binding"/>
    <property type="evidence" value="ECO:0007669"/>
    <property type="project" value="UniProtKB-KW"/>
</dbReference>
<evidence type="ECO:0000256" key="4">
    <source>
        <dbReference type="ARBA" id="ARBA00023163"/>
    </source>
</evidence>
<dbReference type="PANTHER" id="PTHR30204">
    <property type="entry name" value="REDOX-CYCLING DRUG-SENSING TRANSCRIPTIONAL ACTIVATOR SOXR"/>
    <property type="match status" value="1"/>
</dbReference>
<protein>
    <submittedName>
        <fullName evidence="6">MerR family transcriptional regulator</fullName>
    </submittedName>
</protein>
<keyword evidence="1" id="KW-0678">Repressor</keyword>
<dbReference type="Gene3D" id="1.10.1660.10">
    <property type="match status" value="1"/>
</dbReference>
<dbReference type="OrthoDB" id="9802039at2"/>
<evidence type="ECO:0000256" key="2">
    <source>
        <dbReference type="ARBA" id="ARBA00023015"/>
    </source>
</evidence>
<dbReference type="PRINTS" id="PR00040">
    <property type="entry name" value="HTHMERR"/>
</dbReference>
<feature type="domain" description="HTH merR-type" evidence="5">
    <location>
        <begin position="1"/>
        <end position="70"/>
    </location>
</feature>
<dbReference type="SMART" id="SM00422">
    <property type="entry name" value="HTH_MERR"/>
    <property type="match status" value="1"/>
</dbReference>
<sequence>MSLRIGQLAQATGTTAPTIRYYEAIGLLPSPPRAGGQRRYGEDDVRRLTFIRRCRDFGFPIEQVRILAALTCDSECSCAEARDLGVAHLAAVREKIRELRILEHHIARLIEAAEASCCSGSAADCVVLDALAEPAP</sequence>
<keyword evidence="3" id="KW-0238">DNA-binding</keyword>
<evidence type="ECO:0000259" key="5">
    <source>
        <dbReference type="PROSITE" id="PS50937"/>
    </source>
</evidence>
<proteinExistence type="predicted"/>
<dbReference type="EMBL" id="LQOW01000005">
    <property type="protein sequence ID" value="ORV64004.1"/>
    <property type="molecule type" value="Genomic_DNA"/>
</dbReference>
<dbReference type="InterPro" id="IPR009061">
    <property type="entry name" value="DNA-bd_dom_put_sf"/>
</dbReference>
<keyword evidence="2" id="KW-0805">Transcription regulation</keyword>
<dbReference type="STRING" id="1260918.AWC06_08250"/>
<dbReference type="Pfam" id="PF13411">
    <property type="entry name" value="MerR_1"/>
    <property type="match status" value="1"/>
</dbReference>
<dbReference type="Proteomes" id="UP000194000">
    <property type="component" value="Unassembled WGS sequence"/>
</dbReference>
<evidence type="ECO:0000313" key="7">
    <source>
        <dbReference type="Proteomes" id="UP000194000"/>
    </source>
</evidence>
<dbReference type="GO" id="GO:0003700">
    <property type="term" value="F:DNA-binding transcription factor activity"/>
    <property type="evidence" value="ECO:0007669"/>
    <property type="project" value="InterPro"/>
</dbReference>